<dbReference type="Proteomes" id="UP000183952">
    <property type="component" value="Unassembled WGS sequence"/>
</dbReference>
<dbReference type="GO" id="GO:0008817">
    <property type="term" value="F:corrinoid adenosyltransferase activity"/>
    <property type="evidence" value="ECO:0007669"/>
    <property type="project" value="InterPro"/>
</dbReference>
<reference evidence="1 2" key="1">
    <citation type="submission" date="2016-11" db="EMBL/GenBank/DDBJ databases">
        <authorList>
            <person name="Jaros S."/>
            <person name="Januszkiewicz K."/>
            <person name="Wedrychowicz H."/>
        </authorList>
    </citation>
    <scope>NUCLEOTIDE SEQUENCE [LARGE SCALE GENOMIC DNA]</scope>
    <source>
        <strain evidence="1 2">DSM 3090</strain>
    </source>
</reference>
<gene>
    <name evidence="1" type="ORF">SAMN02745248_01294</name>
</gene>
<dbReference type="GO" id="GO:0009236">
    <property type="term" value="P:cobalamin biosynthetic process"/>
    <property type="evidence" value="ECO:0007669"/>
    <property type="project" value="InterPro"/>
</dbReference>
<keyword evidence="1" id="KW-0808">Transferase</keyword>
<dbReference type="SUPFAM" id="SSF52540">
    <property type="entry name" value="P-loop containing nucleoside triphosphate hydrolases"/>
    <property type="match status" value="1"/>
</dbReference>
<dbReference type="InterPro" id="IPR027417">
    <property type="entry name" value="P-loop_NTPase"/>
</dbReference>
<name>A0A1M6N6Q1_9CLOT</name>
<sequence length="173" mass="19287">MENGKFQIYTGDGKGKTTAAMGLALRAVGAGMKVYIGQFIKDMEYSEIKIMKSFPQVTVELYGTGKGCLIFREPDKEDINCAQQGLEKACEAMMSGKYDMVIMDEINVACSLNLLTPTELMETVKMRPDNVELVFTGRGATEDIIKLADLVTEMKEVKHYYRTGLMARDGIER</sequence>
<dbReference type="CDD" id="cd00561">
    <property type="entry name" value="CobA_ACA"/>
    <property type="match status" value="1"/>
</dbReference>
<accession>A0A1M6N6Q1</accession>
<keyword evidence="2" id="KW-1185">Reference proteome</keyword>
<dbReference type="Pfam" id="PF02572">
    <property type="entry name" value="CobA_CobO_BtuR"/>
    <property type="match status" value="1"/>
</dbReference>
<dbReference type="Gene3D" id="3.40.50.300">
    <property type="entry name" value="P-loop containing nucleotide triphosphate hydrolases"/>
    <property type="match status" value="1"/>
</dbReference>
<dbReference type="PIRSF" id="PIRSF015617">
    <property type="entry name" value="Adensltrnsf_CobA"/>
    <property type="match status" value="1"/>
</dbReference>
<dbReference type="AlphaFoldDB" id="A0A1M6N6Q1"/>
<dbReference type="InterPro" id="IPR003724">
    <property type="entry name" value="CblAdoTrfase_CobA"/>
</dbReference>
<dbReference type="STRING" id="1121331.SAMN02745248_01294"/>
<dbReference type="EMBL" id="FRAD01000009">
    <property type="protein sequence ID" value="SHJ91381.1"/>
    <property type="molecule type" value="Genomic_DNA"/>
</dbReference>
<dbReference type="PANTHER" id="PTHR46638:SF1">
    <property type="entry name" value="CORRINOID ADENOSYLTRANSFERASE"/>
    <property type="match status" value="1"/>
</dbReference>
<dbReference type="PANTHER" id="PTHR46638">
    <property type="entry name" value="CORRINOID ADENOSYLTRANSFERASE"/>
    <property type="match status" value="1"/>
</dbReference>
<dbReference type="OrthoDB" id="9810309at2"/>
<organism evidence="1 2">
    <name type="scientific">Hathewaya proteolytica DSM 3090</name>
    <dbReference type="NCBI Taxonomy" id="1121331"/>
    <lineage>
        <taxon>Bacteria</taxon>
        <taxon>Bacillati</taxon>
        <taxon>Bacillota</taxon>
        <taxon>Clostridia</taxon>
        <taxon>Eubacteriales</taxon>
        <taxon>Clostridiaceae</taxon>
        <taxon>Hathewaya</taxon>
    </lineage>
</organism>
<evidence type="ECO:0000313" key="2">
    <source>
        <dbReference type="Proteomes" id="UP000183952"/>
    </source>
</evidence>
<evidence type="ECO:0000313" key="1">
    <source>
        <dbReference type="EMBL" id="SHJ91381.1"/>
    </source>
</evidence>
<dbReference type="GO" id="GO:0005524">
    <property type="term" value="F:ATP binding"/>
    <property type="evidence" value="ECO:0007669"/>
    <property type="project" value="InterPro"/>
</dbReference>
<dbReference type="RefSeq" id="WP_072903303.1">
    <property type="nucleotide sequence ID" value="NZ_FRAD01000009.1"/>
</dbReference>
<proteinExistence type="predicted"/>
<protein>
    <submittedName>
        <fullName evidence="1">Cob(I)alamin adenosyltransferase</fullName>
    </submittedName>
</protein>